<dbReference type="Pfam" id="PF01520">
    <property type="entry name" value="Amidase_3"/>
    <property type="match status" value="1"/>
</dbReference>
<evidence type="ECO:0000256" key="1">
    <source>
        <dbReference type="ARBA" id="ARBA00022801"/>
    </source>
</evidence>
<reference evidence="5" key="1">
    <citation type="journal article" date="2019" name="Int. J. Syst. Evol. Microbiol.">
        <title>The Global Catalogue of Microorganisms (GCM) 10K type strain sequencing project: providing services to taxonomists for standard genome sequencing and annotation.</title>
        <authorList>
            <consortium name="The Broad Institute Genomics Platform"/>
            <consortium name="The Broad Institute Genome Sequencing Center for Infectious Disease"/>
            <person name="Wu L."/>
            <person name="Ma J."/>
        </authorList>
    </citation>
    <scope>NUCLEOTIDE SEQUENCE [LARGE SCALE GENOMIC DNA]</scope>
    <source>
        <strain evidence="5">CGMCC 1.13574</strain>
    </source>
</reference>
<proteinExistence type="predicted"/>
<dbReference type="SMART" id="SM00646">
    <property type="entry name" value="Ami_3"/>
    <property type="match status" value="1"/>
</dbReference>
<dbReference type="InterPro" id="IPR002508">
    <property type="entry name" value="MurNAc-LAA_cat"/>
</dbReference>
<feature type="chain" id="PRO_5046951867" evidence="2">
    <location>
        <begin position="28"/>
        <end position="228"/>
    </location>
</feature>
<dbReference type="EC" id="3.5.1.28" evidence="4"/>
<evidence type="ECO:0000313" key="4">
    <source>
        <dbReference type="EMBL" id="MFD2168725.1"/>
    </source>
</evidence>
<feature type="signal peptide" evidence="2">
    <location>
        <begin position="1"/>
        <end position="27"/>
    </location>
</feature>
<dbReference type="Proteomes" id="UP001597343">
    <property type="component" value="Unassembled WGS sequence"/>
</dbReference>
<dbReference type="PANTHER" id="PTHR30404">
    <property type="entry name" value="N-ACETYLMURAMOYL-L-ALANINE AMIDASE"/>
    <property type="match status" value="1"/>
</dbReference>
<dbReference type="Gene3D" id="3.40.630.40">
    <property type="entry name" value="Zn-dependent exopeptidases"/>
    <property type="match status" value="1"/>
</dbReference>
<name>A0ABW4ZU42_9BACL</name>
<keyword evidence="2" id="KW-0732">Signal</keyword>
<dbReference type="InterPro" id="IPR050695">
    <property type="entry name" value="N-acetylmuramoyl_amidase_3"/>
</dbReference>
<dbReference type="GO" id="GO:0008745">
    <property type="term" value="F:N-acetylmuramoyl-L-alanine amidase activity"/>
    <property type="evidence" value="ECO:0007669"/>
    <property type="project" value="UniProtKB-EC"/>
</dbReference>
<feature type="domain" description="MurNAc-LAA" evidence="3">
    <location>
        <begin position="112"/>
        <end position="222"/>
    </location>
</feature>
<evidence type="ECO:0000259" key="3">
    <source>
        <dbReference type="SMART" id="SM00646"/>
    </source>
</evidence>
<organism evidence="4 5">
    <name type="scientific">Tumebacillus lipolyticus</name>
    <dbReference type="NCBI Taxonomy" id="1280370"/>
    <lineage>
        <taxon>Bacteria</taxon>
        <taxon>Bacillati</taxon>
        <taxon>Bacillota</taxon>
        <taxon>Bacilli</taxon>
        <taxon>Bacillales</taxon>
        <taxon>Alicyclobacillaceae</taxon>
        <taxon>Tumebacillus</taxon>
    </lineage>
</organism>
<comment type="caution">
    <text evidence="4">The sequence shown here is derived from an EMBL/GenBank/DDBJ whole genome shotgun (WGS) entry which is preliminary data.</text>
</comment>
<gene>
    <name evidence="4" type="ORF">ACFSOY_01670</name>
</gene>
<dbReference type="SUPFAM" id="SSF53187">
    <property type="entry name" value="Zn-dependent exopeptidases"/>
    <property type="match status" value="1"/>
</dbReference>
<keyword evidence="1 4" id="KW-0378">Hydrolase</keyword>
<dbReference type="RefSeq" id="WP_386043699.1">
    <property type="nucleotide sequence ID" value="NZ_JBHUIO010000002.1"/>
</dbReference>
<protein>
    <submittedName>
        <fullName evidence="4">N-acetylmuramoyl-L-alanine amidase</fullName>
        <ecNumber evidence="4">3.5.1.28</ecNumber>
    </submittedName>
</protein>
<keyword evidence="5" id="KW-1185">Reference proteome</keyword>
<evidence type="ECO:0000313" key="5">
    <source>
        <dbReference type="Proteomes" id="UP001597343"/>
    </source>
</evidence>
<accession>A0ABW4ZU42</accession>
<sequence>MKRLAPYALLFTLIFLLAFQNRSPDPAAEAITVPAKHPAFVMIDPGHGGYDPGVRSADLKEADLTLAIGKELKTALAELQIAAVMTRETDTDYATRGSSGKTAKRSDLNRRMDLAFEQGATMFLSLHVNASSQATRGGAEVFYSEQLPEAKLLAESVQSKLHQLPEMSRRDAKPASYYLLENLPIPSLIIECGYLNITGDRAHLTSPLYQKKLAQAIALGVEEYLKSR</sequence>
<dbReference type="CDD" id="cd02696">
    <property type="entry name" value="MurNAc-LAA"/>
    <property type="match status" value="1"/>
</dbReference>
<dbReference type="PANTHER" id="PTHR30404:SF0">
    <property type="entry name" value="N-ACETYLMURAMOYL-L-ALANINE AMIDASE AMIC"/>
    <property type="match status" value="1"/>
</dbReference>
<dbReference type="EMBL" id="JBHUIO010000002">
    <property type="protein sequence ID" value="MFD2168725.1"/>
    <property type="molecule type" value="Genomic_DNA"/>
</dbReference>
<evidence type="ECO:0000256" key="2">
    <source>
        <dbReference type="SAM" id="SignalP"/>
    </source>
</evidence>